<evidence type="ECO:0000256" key="1">
    <source>
        <dbReference type="SAM" id="MobiDB-lite"/>
    </source>
</evidence>
<dbReference type="InterPro" id="IPR012337">
    <property type="entry name" value="RNaseH-like_sf"/>
</dbReference>
<proteinExistence type="predicted"/>
<evidence type="ECO:0000313" key="4">
    <source>
        <dbReference type="Proteomes" id="UP001172778"/>
    </source>
</evidence>
<keyword evidence="4" id="KW-1185">Reference proteome</keyword>
<sequence length="691" mass="78260">MLQINDVFIHDETKYRILDTTADGYVWIDILSDTALPESISLSAVESAILSEELRKAEDPYKHLATVLPAEGSIARQIRDKRVEAIKDLIRHPGIYQRKGRGALVLQATQDNGIPKKTIYAYLRQYWQRGCTPNALLPDYENSGGRGKPRTGTGKKLGRPRSIAPGNGARVDATIERMFRIVLDRYYLIENGHSLPYAHRRFEDMYEAAHSDVAKADFPTVAQLRHFYEREYVRPERIRLKANRIDYQKDVRPLRSTATSNVHGPGGRYEIDATVADIYLLSADRQKIIGRPTLYIVVDVYSRLVCGFYVGLENPSYVTAMLALINAMTDKTKLCQSYGYSIEPEEWPAIGLPDAILADRGELLGHQIEYLEQAFGVRIENTPPYRGDAKGIVERYFRTIQADFKPFSPGVVTGSTAKKRGGNDYRLDATLTLDDFTKVILGSILHRNLSSVLAKYDRDPDMPDTLPAIPIHIWRWGIQHRSGRLRNASELALKVALLPRQKVTLSDHGIQCFGVYYTSSELLASGWLHRAGQRRPGPFKAAYDPAIADRIYFFPDPNKSEYWECSLTDRSRGYRGKSLWEVWESQQQQRKTTASAKLQAGESKRALENLIQTTICNAEKLRPAHLGESKTEALSGIGKNRQEARKLERQQRQNTAQLEPKSQKASITYLHTPPEDGAFPDFLDDLFGERE</sequence>
<dbReference type="RefSeq" id="WP_284099352.1">
    <property type="nucleotide sequence ID" value="NZ_JARRAF010000003.1"/>
</dbReference>
<protein>
    <submittedName>
        <fullName evidence="3">DDE-type integrase/transposase/recombinase</fullName>
    </submittedName>
</protein>
<feature type="region of interest" description="Disordered" evidence="1">
    <location>
        <begin position="631"/>
        <end position="691"/>
    </location>
</feature>
<dbReference type="Proteomes" id="UP001172778">
    <property type="component" value="Unassembled WGS sequence"/>
</dbReference>
<accession>A0ABT7DSM5</accession>
<evidence type="ECO:0000313" key="3">
    <source>
        <dbReference type="EMBL" id="MDK2123064.1"/>
    </source>
</evidence>
<dbReference type="Gene3D" id="3.30.420.10">
    <property type="entry name" value="Ribonuclease H-like superfamily/Ribonuclease H"/>
    <property type="match status" value="1"/>
</dbReference>
<organism evidence="3 4">
    <name type="scientific">Parachitinimonas caeni</name>
    <dbReference type="NCBI Taxonomy" id="3031301"/>
    <lineage>
        <taxon>Bacteria</taxon>
        <taxon>Pseudomonadati</taxon>
        <taxon>Pseudomonadota</taxon>
        <taxon>Betaproteobacteria</taxon>
        <taxon>Neisseriales</taxon>
        <taxon>Chitinibacteraceae</taxon>
        <taxon>Parachitinimonas</taxon>
    </lineage>
</organism>
<gene>
    <name evidence="3" type="ORF">PZA18_03240</name>
</gene>
<dbReference type="InterPro" id="IPR001584">
    <property type="entry name" value="Integrase_cat-core"/>
</dbReference>
<feature type="region of interest" description="Disordered" evidence="1">
    <location>
        <begin position="138"/>
        <end position="166"/>
    </location>
</feature>
<comment type="caution">
    <text evidence="3">The sequence shown here is derived from an EMBL/GenBank/DDBJ whole genome shotgun (WGS) entry which is preliminary data.</text>
</comment>
<dbReference type="InterPro" id="IPR036397">
    <property type="entry name" value="RNaseH_sf"/>
</dbReference>
<feature type="compositionally biased region" description="Basic and acidic residues" evidence="1">
    <location>
        <begin position="640"/>
        <end position="651"/>
    </location>
</feature>
<feature type="compositionally biased region" description="Acidic residues" evidence="1">
    <location>
        <begin position="682"/>
        <end position="691"/>
    </location>
</feature>
<dbReference type="PROSITE" id="PS50994">
    <property type="entry name" value="INTEGRASE"/>
    <property type="match status" value="1"/>
</dbReference>
<evidence type="ECO:0000259" key="2">
    <source>
        <dbReference type="PROSITE" id="PS50994"/>
    </source>
</evidence>
<dbReference type="EMBL" id="JARRAF010000003">
    <property type="protein sequence ID" value="MDK2123064.1"/>
    <property type="molecule type" value="Genomic_DNA"/>
</dbReference>
<feature type="domain" description="Integrase catalytic" evidence="2">
    <location>
        <begin position="261"/>
        <end position="478"/>
    </location>
</feature>
<reference evidence="3" key="1">
    <citation type="submission" date="2023-03" db="EMBL/GenBank/DDBJ databases">
        <title>Chitinimonas shenzhenensis gen. nov., sp. nov., a novel member of family Burkholderiaceae isolated from activated sludge collected in Shen Zhen, China.</title>
        <authorList>
            <person name="Wang X."/>
        </authorList>
    </citation>
    <scope>NUCLEOTIDE SEQUENCE</scope>
    <source>
        <strain evidence="3">DQS-5</strain>
    </source>
</reference>
<dbReference type="SUPFAM" id="SSF53098">
    <property type="entry name" value="Ribonuclease H-like"/>
    <property type="match status" value="1"/>
</dbReference>
<name>A0ABT7DSM5_9NEIS</name>